<feature type="chain" id="PRO_5009214569" evidence="1">
    <location>
        <begin position="21"/>
        <end position="184"/>
    </location>
</feature>
<name>A0A1E8PQK4_9BURK</name>
<feature type="signal peptide" evidence="1">
    <location>
        <begin position="1"/>
        <end position="20"/>
    </location>
</feature>
<proteinExistence type="predicted"/>
<comment type="caution">
    <text evidence="2">The sequence shown here is derived from an EMBL/GenBank/DDBJ whole genome shotgun (WGS) entry which is preliminary data.</text>
</comment>
<dbReference type="AlphaFoldDB" id="A0A1E8PQK4"/>
<evidence type="ECO:0000313" key="2">
    <source>
        <dbReference type="EMBL" id="OFJ48515.1"/>
    </source>
</evidence>
<protein>
    <submittedName>
        <fullName evidence="2">Uncharacterized protein</fullName>
    </submittedName>
</protein>
<gene>
    <name evidence="2" type="ORF">BA896_005830</name>
</gene>
<reference evidence="2 3" key="1">
    <citation type="submission" date="2016-10" db="EMBL/GenBank/DDBJ databases">
        <title>Updated version of Genome Assembly of Janthinobacterium lividum ERGS5:01.</title>
        <authorList>
            <person name="Kumar R."/>
            <person name="Acharya V."/>
            <person name="Singh D."/>
        </authorList>
    </citation>
    <scope>NUCLEOTIDE SEQUENCE [LARGE SCALE GENOMIC DNA]</scope>
    <source>
        <strain evidence="2 3">ERGS5:01</strain>
    </source>
</reference>
<dbReference type="EMBL" id="MAQB02000001">
    <property type="protein sequence ID" value="OFJ48515.1"/>
    <property type="molecule type" value="Genomic_DNA"/>
</dbReference>
<organism evidence="2 3">
    <name type="scientific">Janthinobacterium lividum</name>
    <dbReference type="NCBI Taxonomy" id="29581"/>
    <lineage>
        <taxon>Bacteria</taxon>
        <taxon>Pseudomonadati</taxon>
        <taxon>Pseudomonadota</taxon>
        <taxon>Betaproteobacteria</taxon>
        <taxon>Burkholderiales</taxon>
        <taxon>Oxalobacteraceae</taxon>
        <taxon>Janthinobacterium</taxon>
    </lineage>
</organism>
<accession>A0A1E8PQK4</accession>
<sequence length="184" mass="20577">MNKGTIAIAVLVGFTSPAQAEPVALNVGELFTQARATLYADGWRADPLAHLATGEYMGLDRQLVQSGYAEVDYCSVGESFCVLQYTKGKACLRLHTQGEQIHSMKVERWSSDCREPRAGEGENLLPGDVRYIAQWRNDCENFGQCKGLDGFLLTLKKKYARDPAVMKVLRSYKKPVEVNRRSRN</sequence>
<evidence type="ECO:0000256" key="1">
    <source>
        <dbReference type="SAM" id="SignalP"/>
    </source>
</evidence>
<dbReference type="Proteomes" id="UP000092634">
    <property type="component" value="Unassembled WGS sequence"/>
</dbReference>
<evidence type="ECO:0000313" key="3">
    <source>
        <dbReference type="Proteomes" id="UP000092634"/>
    </source>
</evidence>
<keyword evidence="1" id="KW-0732">Signal</keyword>